<evidence type="ECO:0000256" key="4">
    <source>
        <dbReference type="ARBA" id="ARBA00023163"/>
    </source>
</evidence>
<dbReference type="InterPro" id="IPR036388">
    <property type="entry name" value="WH-like_DNA-bd_sf"/>
</dbReference>
<dbReference type="Pfam" id="PF00126">
    <property type="entry name" value="HTH_1"/>
    <property type="match status" value="1"/>
</dbReference>
<dbReference type="InterPro" id="IPR036390">
    <property type="entry name" value="WH_DNA-bd_sf"/>
</dbReference>
<evidence type="ECO:0000313" key="6">
    <source>
        <dbReference type="EMBL" id="SLN51891.1"/>
    </source>
</evidence>
<dbReference type="GO" id="GO:0003700">
    <property type="term" value="F:DNA-binding transcription factor activity"/>
    <property type="evidence" value="ECO:0007669"/>
    <property type="project" value="InterPro"/>
</dbReference>
<dbReference type="InterPro" id="IPR005119">
    <property type="entry name" value="LysR_subst-bd"/>
</dbReference>
<evidence type="ECO:0000256" key="3">
    <source>
        <dbReference type="ARBA" id="ARBA00023125"/>
    </source>
</evidence>
<evidence type="ECO:0000259" key="5">
    <source>
        <dbReference type="PROSITE" id="PS50931"/>
    </source>
</evidence>
<sequence>MRLDWLEDILAVLDTGSFARAAMARNLTQSAFTRRIRSIEDGIGAALFDRSCKPVQLLPDVRAREAEMRRMAADLRALRDGLRQSASGAGRIVSLACQHAITTTVSPRLVHLLAQDRSVRVRSGNRDDCLGQLVTGEVDLAVIYDSPLGPPRPDSRVFTELSIGTEPLVAVCAPALAARDPDAPLAIIAYPGDVFLGQVVERAVLSRLPPGTEITRKAETALTLAALQYALDGIGIAWLPHGVAAEALSQGRLVRVPLGGADHMLDLRMIRLAEPIRPATLDCWDLLRAALVPK</sequence>
<dbReference type="GO" id="GO:0000976">
    <property type="term" value="F:transcription cis-regulatory region binding"/>
    <property type="evidence" value="ECO:0007669"/>
    <property type="project" value="TreeGrafter"/>
</dbReference>
<feature type="domain" description="HTH lysR-type" evidence="5">
    <location>
        <begin position="1"/>
        <end position="58"/>
    </location>
</feature>
<gene>
    <name evidence="6" type="primary">yjiE</name>
    <name evidence="6" type="ORF">ROH8110_02867</name>
</gene>
<organism evidence="6 7">
    <name type="scientific">Roseovarius halotolerans</name>
    <dbReference type="NCBI Taxonomy" id="505353"/>
    <lineage>
        <taxon>Bacteria</taxon>
        <taxon>Pseudomonadati</taxon>
        <taxon>Pseudomonadota</taxon>
        <taxon>Alphaproteobacteria</taxon>
        <taxon>Rhodobacterales</taxon>
        <taxon>Roseobacteraceae</taxon>
        <taxon>Roseovarius</taxon>
    </lineage>
</organism>
<protein>
    <submittedName>
        <fullName evidence="6">HTH-type transcriptional regulator YjiE</fullName>
    </submittedName>
</protein>
<dbReference type="PANTHER" id="PTHR30126:SF2">
    <property type="entry name" value="HTH-TYPE TRANSCRIPTIONAL REGULATOR YJIE"/>
    <property type="match status" value="1"/>
</dbReference>
<dbReference type="RefSeq" id="WP_085818372.1">
    <property type="nucleotide sequence ID" value="NZ_FWFU01000003.1"/>
</dbReference>
<dbReference type="InterPro" id="IPR000847">
    <property type="entry name" value="LysR_HTH_N"/>
</dbReference>
<keyword evidence="3" id="KW-0238">DNA-binding</keyword>
<comment type="similarity">
    <text evidence="1">Belongs to the LysR transcriptional regulatory family.</text>
</comment>
<dbReference type="Gene3D" id="1.10.10.10">
    <property type="entry name" value="Winged helix-like DNA-binding domain superfamily/Winged helix DNA-binding domain"/>
    <property type="match status" value="1"/>
</dbReference>
<evidence type="ECO:0000256" key="2">
    <source>
        <dbReference type="ARBA" id="ARBA00023015"/>
    </source>
</evidence>
<name>A0A1X6ZIA7_9RHOB</name>
<dbReference type="Pfam" id="PF03466">
    <property type="entry name" value="LysR_substrate"/>
    <property type="match status" value="1"/>
</dbReference>
<accession>A0A1X6ZIA7</accession>
<dbReference type="EMBL" id="FWFU01000003">
    <property type="protein sequence ID" value="SLN51891.1"/>
    <property type="molecule type" value="Genomic_DNA"/>
</dbReference>
<evidence type="ECO:0000313" key="7">
    <source>
        <dbReference type="Proteomes" id="UP000193207"/>
    </source>
</evidence>
<dbReference type="SUPFAM" id="SSF53850">
    <property type="entry name" value="Periplasmic binding protein-like II"/>
    <property type="match status" value="1"/>
</dbReference>
<keyword evidence="7" id="KW-1185">Reference proteome</keyword>
<dbReference type="Gene3D" id="3.40.190.10">
    <property type="entry name" value="Periplasmic binding protein-like II"/>
    <property type="match status" value="2"/>
</dbReference>
<dbReference type="AlphaFoldDB" id="A0A1X6ZIA7"/>
<evidence type="ECO:0000256" key="1">
    <source>
        <dbReference type="ARBA" id="ARBA00009437"/>
    </source>
</evidence>
<dbReference type="Proteomes" id="UP000193207">
    <property type="component" value="Unassembled WGS sequence"/>
</dbReference>
<proteinExistence type="inferred from homology"/>
<keyword evidence="2" id="KW-0805">Transcription regulation</keyword>
<reference evidence="6 7" key="1">
    <citation type="submission" date="2017-03" db="EMBL/GenBank/DDBJ databases">
        <authorList>
            <person name="Afonso C.L."/>
            <person name="Miller P.J."/>
            <person name="Scott M.A."/>
            <person name="Spackman E."/>
            <person name="Goraichik I."/>
            <person name="Dimitrov K.M."/>
            <person name="Suarez D.L."/>
            <person name="Swayne D.E."/>
        </authorList>
    </citation>
    <scope>NUCLEOTIDE SEQUENCE [LARGE SCALE GENOMIC DNA]</scope>
    <source>
        <strain evidence="6 7">CECT 8110</strain>
    </source>
</reference>
<keyword evidence="4" id="KW-0804">Transcription</keyword>
<dbReference type="PROSITE" id="PS50931">
    <property type="entry name" value="HTH_LYSR"/>
    <property type="match status" value="1"/>
</dbReference>
<dbReference type="SUPFAM" id="SSF46785">
    <property type="entry name" value="Winged helix' DNA-binding domain"/>
    <property type="match status" value="1"/>
</dbReference>
<dbReference type="PANTHER" id="PTHR30126">
    <property type="entry name" value="HTH-TYPE TRANSCRIPTIONAL REGULATOR"/>
    <property type="match status" value="1"/>
</dbReference>
<dbReference type="CDD" id="cd05466">
    <property type="entry name" value="PBP2_LTTR_substrate"/>
    <property type="match status" value="1"/>
</dbReference>
<dbReference type="PRINTS" id="PR00039">
    <property type="entry name" value="HTHLYSR"/>
</dbReference>
<dbReference type="OrthoDB" id="528082at2"/>